<keyword evidence="1" id="KW-0472">Membrane</keyword>
<dbReference type="EMBL" id="AP014927">
    <property type="protein sequence ID" value="BAS04805.2"/>
    <property type="molecule type" value="Genomic_DNA"/>
</dbReference>
<accession>A0A0K2QQE3</accession>
<protein>
    <submittedName>
        <fullName evidence="2">Uncharacterized protein</fullName>
    </submittedName>
</protein>
<feature type="transmembrane region" description="Helical" evidence="1">
    <location>
        <begin position="60"/>
        <end position="79"/>
    </location>
</feature>
<evidence type="ECO:0000256" key="1">
    <source>
        <dbReference type="SAM" id="Phobius"/>
    </source>
</evidence>
<keyword evidence="1" id="KW-1133">Transmembrane helix</keyword>
<dbReference type="GeneID" id="26634474"/>
<dbReference type="OrthoDB" id="35317at10239"/>
<evidence type="ECO:0000313" key="2">
    <source>
        <dbReference type="EMBL" id="BAS04805.2"/>
    </source>
</evidence>
<sequence length="130" mass="15077">MTFAATFFLMLNQLMYQEHSIVYEWYRSSPGYHVLWLMLTFWAGIAAVALIIYHHWRDGLAVLCLGMIWVFFFLFYTRIIEMDVNNKITSGDLPPDGDEMLKNISDVAREGWLDDTHVTVVLNAPDNKPA</sequence>
<proteinExistence type="predicted"/>
<keyword evidence="3" id="KW-1185">Reference proteome</keyword>
<keyword evidence="1" id="KW-0812">Transmembrane</keyword>
<dbReference type="RefSeq" id="YP_009207817.2">
    <property type="nucleotide sequence ID" value="NC_028899.1"/>
</dbReference>
<name>A0A0K2QQE3_9CAUD</name>
<feature type="transmembrane region" description="Helical" evidence="1">
    <location>
        <begin position="33"/>
        <end position="53"/>
    </location>
</feature>
<organism evidence="2 3">
    <name type="scientific">Ralstonia phage RSF1</name>
    <dbReference type="NCBI Taxonomy" id="1689679"/>
    <lineage>
        <taxon>Viruses</taxon>
        <taxon>Duplodnaviria</taxon>
        <taxon>Heunggongvirae</taxon>
        <taxon>Uroviricota</taxon>
        <taxon>Caudoviricetes</taxon>
        <taxon>Chimalliviridae</taxon>
        <taxon>Chiangmaivirus</taxon>
        <taxon>Chiangmaivirus RSF1</taxon>
    </lineage>
</organism>
<dbReference type="KEGG" id="vg:26634474"/>
<dbReference type="Proteomes" id="UP000202583">
    <property type="component" value="Segment"/>
</dbReference>
<evidence type="ECO:0000313" key="3">
    <source>
        <dbReference type="Proteomes" id="UP000202583"/>
    </source>
</evidence>
<reference evidence="2 3" key="1">
    <citation type="submission" date="2015-07" db="EMBL/GenBank/DDBJ databases">
        <title>Two Asian jumbo phage RSL2 and RSF1 infecting the phytopathogen Ralstonia solanacearum share common features related to the phi-KZ-like phages.</title>
        <authorList>
            <person name="Kawasaki T."/>
            <person name="Fujie M."/>
            <person name="Chatchawankanphanich O."/>
            <person name="Ogata H."/>
            <person name="Yamada T."/>
        </authorList>
    </citation>
    <scope>NUCLEOTIDE SEQUENCE [LARGE SCALE GENOMIC DNA]</scope>
    <source>
        <strain evidence="2 3">RSF1</strain>
    </source>
</reference>